<dbReference type="EMBL" id="QKWP01000144">
    <property type="protein sequence ID" value="RIB26192.1"/>
    <property type="molecule type" value="Genomic_DNA"/>
</dbReference>
<proteinExistence type="predicted"/>
<gene>
    <name evidence="1" type="ORF">C2G38_2163949</name>
</gene>
<sequence length="105" mass="12244">MIEYYDLSNDFDDFTTIRSQKLALQVSIMQQGRKSLSRRRKTFISTTDYDLIIAVLHEPNTGNVNLETPKDRHWIKNTFQLRELGTVNNPNTQIITVAKNEMVQN</sequence>
<keyword evidence="2" id="KW-1185">Reference proteome</keyword>
<evidence type="ECO:0000313" key="2">
    <source>
        <dbReference type="Proteomes" id="UP000266673"/>
    </source>
</evidence>
<accession>A0A397VWN9</accession>
<protein>
    <submittedName>
        <fullName evidence="1">Uncharacterized protein</fullName>
    </submittedName>
</protein>
<evidence type="ECO:0000313" key="1">
    <source>
        <dbReference type="EMBL" id="RIB26192.1"/>
    </source>
</evidence>
<organism evidence="1 2">
    <name type="scientific">Gigaspora rosea</name>
    <dbReference type="NCBI Taxonomy" id="44941"/>
    <lineage>
        <taxon>Eukaryota</taxon>
        <taxon>Fungi</taxon>
        <taxon>Fungi incertae sedis</taxon>
        <taxon>Mucoromycota</taxon>
        <taxon>Glomeromycotina</taxon>
        <taxon>Glomeromycetes</taxon>
        <taxon>Diversisporales</taxon>
        <taxon>Gigasporaceae</taxon>
        <taxon>Gigaspora</taxon>
    </lineage>
</organism>
<name>A0A397VWN9_9GLOM</name>
<dbReference type="AlphaFoldDB" id="A0A397VWN9"/>
<dbReference type="Proteomes" id="UP000266673">
    <property type="component" value="Unassembled WGS sequence"/>
</dbReference>
<comment type="caution">
    <text evidence="1">The sequence shown here is derived from an EMBL/GenBank/DDBJ whole genome shotgun (WGS) entry which is preliminary data.</text>
</comment>
<reference evidence="1 2" key="1">
    <citation type="submission" date="2018-06" db="EMBL/GenBank/DDBJ databases">
        <title>Comparative genomics reveals the genomic features of Rhizophagus irregularis, R. cerebriforme, R. diaphanum and Gigaspora rosea, and their symbiotic lifestyle signature.</title>
        <authorList>
            <person name="Morin E."/>
            <person name="San Clemente H."/>
            <person name="Chen E.C.H."/>
            <person name="De La Providencia I."/>
            <person name="Hainaut M."/>
            <person name="Kuo A."/>
            <person name="Kohler A."/>
            <person name="Murat C."/>
            <person name="Tang N."/>
            <person name="Roy S."/>
            <person name="Loubradou J."/>
            <person name="Henrissat B."/>
            <person name="Grigoriev I.V."/>
            <person name="Corradi N."/>
            <person name="Roux C."/>
            <person name="Martin F.M."/>
        </authorList>
    </citation>
    <scope>NUCLEOTIDE SEQUENCE [LARGE SCALE GENOMIC DNA]</scope>
    <source>
        <strain evidence="1 2">DAOM 194757</strain>
    </source>
</reference>
<dbReference type="OrthoDB" id="2499658at2759"/>